<evidence type="ECO:0000313" key="2">
    <source>
        <dbReference type="Proteomes" id="UP000016843"/>
    </source>
</evidence>
<dbReference type="Proteomes" id="UP000016843">
    <property type="component" value="Unassembled WGS sequence"/>
</dbReference>
<sequence length="36" mass="4237">MFQSIKAILNHYFMSKKMVCYKKLKIKAEKTEGSPD</sequence>
<gene>
    <name evidence="1" type="ORF">P872_07735</name>
</gene>
<reference evidence="1 2" key="1">
    <citation type="journal article" date="2013" name="Genome Announc.">
        <title>Draft Genome Sequence of the Psychrophilic and Alkaliphilic Rhodonellum psychrophilum Strain GCM71T.</title>
        <authorList>
            <person name="Hauptmann A.L."/>
            <person name="Glaring M.A."/>
            <person name="Hallin P.F."/>
            <person name="Prieme A."/>
            <person name="Stougaard P."/>
        </authorList>
    </citation>
    <scope>NUCLEOTIDE SEQUENCE [LARGE SCALE GENOMIC DNA]</scope>
    <source>
        <strain evidence="1 2">GCM71</strain>
    </source>
</reference>
<accession>U5BVA3</accession>
<evidence type="ECO:0000313" key="1">
    <source>
        <dbReference type="EMBL" id="ERM81803.1"/>
    </source>
</evidence>
<protein>
    <submittedName>
        <fullName evidence="1">Uncharacterized protein</fullName>
    </submittedName>
</protein>
<keyword evidence="2" id="KW-1185">Reference proteome</keyword>
<organism evidence="1 2">
    <name type="scientific">Rhodonellum psychrophilum GCM71 = DSM 17998</name>
    <dbReference type="NCBI Taxonomy" id="1123057"/>
    <lineage>
        <taxon>Bacteria</taxon>
        <taxon>Pseudomonadati</taxon>
        <taxon>Bacteroidota</taxon>
        <taxon>Cytophagia</taxon>
        <taxon>Cytophagales</taxon>
        <taxon>Cytophagaceae</taxon>
        <taxon>Rhodonellum</taxon>
    </lineage>
</organism>
<comment type="caution">
    <text evidence="1">The sequence shown here is derived from an EMBL/GenBank/DDBJ whole genome shotgun (WGS) entry which is preliminary data.</text>
</comment>
<proteinExistence type="predicted"/>
<dbReference type="AlphaFoldDB" id="U5BVA3"/>
<name>U5BVA3_9BACT</name>
<dbReference type="EMBL" id="AWXR01000040">
    <property type="protein sequence ID" value="ERM81803.1"/>
    <property type="molecule type" value="Genomic_DNA"/>
</dbReference>